<evidence type="ECO:0008006" key="3">
    <source>
        <dbReference type="Google" id="ProtNLM"/>
    </source>
</evidence>
<gene>
    <name evidence="1" type="ORF">ACFFQA_32865</name>
</gene>
<name>A0ABV6A6E9_9PSEU</name>
<organism evidence="1 2">
    <name type="scientific">Allokutzneria oryzae</name>
    <dbReference type="NCBI Taxonomy" id="1378989"/>
    <lineage>
        <taxon>Bacteria</taxon>
        <taxon>Bacillati</taxon>
        <taxon>Actinomycetota</taxon>
        <taxon>Actinomycetes</taxon>
        <taxon>Pseudonocardiales</taxon>
        <taxon>Pseudonocardiaceae</taxon>
        <taxon>Allokutzneria</taxon>
    </lineage>
</organism>
<comment type="caution">
    <text evidence="1">The sequence shown here is derived from an EMBL/GenBank/DDBJ whole genome shotgun (WGS) entry which is preliminary data.</text>
</comment>
<reference evidence="1 2" key="1">
    <citation type="submission" date="2024-09" db="EMBL/GenBank/DDBJ databases">
        <authorList>
            <person name="Sun Q."/>
            <person name="Mori K."/>
        </authorList>
    </citation>
    <scope>NUCLEOTIDE SEQUENCE [LARGE SCALE GENOMIC DNA]</scope>
    <source>
        <strain evidence="1 2">TBRC 7907</strain>
    </source>
</reference>
<protein>
    <recommendedName>
        <fullName evidence="3">DUF4261 domain-containing protein</fullName>
    </recommendedName>
</protein>
<proteinExistence type="predicted"/>
<dbReference type="RefSeq" id="WP_377860738.1">
    <property type="nucleotide sequence ID" value="NZ_JBHLZU010000027.1"/>
</dbReference>
<sequence>MTDGPRMVRIDQWNAFGVNSIGADAAPFPLSIEVVPAGPDGTWTVHGTAATTYDLVDALPWRETVAVLNIGQNSWMDEELRSLPPREIARGQGVPAQAHDVSWTSRRGAPANDLLVLARRDLRQFFADWSLYDVDILDWDGVLTEQDAEELALAVNSRDDDAALLPALPRCRTHLRTHDDCYLTVRSLDSSVPARVLARLLALFAASALGIEDGGTITEPPRELAAGLLERSPFWTGRITGTEQYGVEIGLAPQGWRPNGPVPRAFPVGVRLDRVTGLWTQEWNGAGD</sequence>
<dbReference type="Proteomes" id="UP001589693">
    <property type="component" value="Unassembled WGS sequence"/>
</dbReference>
<dbReference type="EMBL" id="JBHLZU010000027">
    <property type="protein sequence ID" value="MFB9908755.1"/>
    <property type="molecule type" value="Genomic_DNA"/>
</dbReference>
<accession>A0ABV6A6E9</accession>
<keyword evidence="2" id="KW-1185">Reference proteome</keyword>
<evidence type="ECO:0000313" key="2">
    <source>
        <dbReference type="Proteomes" id="UP001589693"/>
    </source>
</evidence>
<evidence type="ECO:0000313" key="1">
    <source>
        <dbReference type="EMBL" id="MFB9908755.1"/>
    </source>
</evidence>